<reference evidence="8" key="2">
    <citation type="submission" date="2020-11" db="EMBL/GenBank/DDBJ databases">
        <authorList>
            <person name="McCartney M.A."/>
            <person name="Auch B."/>
            <person name="Kono T."/>
            <person name="Mallez S."/>
            <person name="Becker A."/>
            <person name="Gohl D.M."/>
            <person name="Silverstein K.A.T."/>
            <person name="Koren S."/>
            <person name="Bechman K.B."/>
            <person name="Herman A."/>
            <person name="Abrahante J.E."/>
            <person name="Garbe J."/>
        </authorList>
    </citation>
    <scope>NUCLEOTIDE SEQUENCE</scope>
    <source>
        <strain evidence="8">Duluth1</strain>
        <tissue evidence="8">Whole animal</tissue>
    </source>
</reference>
<dbReference type="Proteomes" id="UP000828390">
    <property type="component" value="Unassembled WGS sequence"/>
</dbReference>
<feature type="compositionally biased region" description="Low complexity" evidence="5">
    <location>
        <begin position="114"/>
        <end position="134"/>
    </location>
</feature>
<dbReference type="GO" id="GO:0008061">
    <property type="term" value="F:chitin binding"/>
    <property type="evidence" value="ECO:0007669"/>
    <property type="project" value="InterPro"/>
</dbReference>
<dbReference type="GO" id="GO:0016020">
    <property type="term" value="C:membrane"/>
    <property type="evidence" value="ECO:0007669"/>
    <property type="project" value="UniProtKB-SubCell"/>
</dbReference>
<dbReference type="PROSITE" id="PS50940">
    <property type="entry name" value="CHIT_BIND_II"/>
    <property type="match status" value="1"/>
</dbReference>
<feature type="domain" description="Chitin-binding type-2" evidence="7">
    <location>
        <begin position="19"/>
        <end position="83"/>
    </location>
</feature>
<accession>A0A9D4GLM4</accession>
<comment type="subcellular location">
    <subcellularLocation>
        <location evidence="1">Membrane</location>
        <topology evidence="1">Single-pass membrane protein</topology>
    </subcellularLocation>
</comment>
<proteinExistence type="predicted"/>
<evidence type="ECO:0000259" key="7">
    <source>
        <dbReference type="PROSITE" id="PS50940"/>
    </source>
</evidence>
<dbReference type="GO" id="GO:0005576">
    <property type="term" value="C:extracellular region"/>
    <property type="evidence" value="ECO:0007669"/>
    <property type="project" value="InterPro"/>
</dbReference>
<organism evidence="8 9">
    <name type="scientific">Dreissena polymorpha</name>
    <name type="common">Zebra mussel</name>
    <name type="synonym">Mytilus polymorpha</name>
    <dbReference type="NCBI Taxonomy" id="45954"/>
    <lineage>
        <taxon>Eukaryota</taxon>
        <taxon>Metazoa</taxon>
        <taxon>Spiralia</taxon>
        <taxon>Lophotrochozoa</taxon>
        <taxon>Mollusca</taxon>
        <taxon>Bivalvia</taxon>
        <taxon>Autobranchia</taxon>
        <taxon>Heteroconchia</taxon>
        <taxon>Euheterodonta</taxon>
        <taxon>Imparidentia</taxon>
        <taxon>Neoheterodontei</taxon>
        <taxon>Myida</taxon>
        <taxon>Dreissenoidea</taxon>
        <taxon>Dreissenidae</taxon>
        <taxon>Dreissena</taxon>
    </lineage>
</organism>
<evidence type="ECO:0000256" key="5">
    <source>
        <dbReference type="SAM" id="MobiDB-lite"/>
    </source>
</evidence>
<keyword evidence="3 6" id="KW-1133">Transmembrane helix</keyword>
<reference evidence="8" key="1">
    <citation type="journal article" date="2019" name="bioRxiv">
        <title>The Genome of the Zebra Mussel, Dreissena polymorpha: A Resource for Invasive Species Research.</title>
        <authorList>
            <person name="McCartney M.A."/>
            <person name="Auch B."/>
            <person name="Kono T."/>
            <person name="Mallez S."/>
            <person name="Zhang Y."/>
            <person name="Obille A."/>
            <person name="Becker A."/>
            <person name="Abrahante J.E."/>
            <person name="Garbe J."/>
            <person name="Badalamenti J.P."/>
            <person name="Herman A."/>
            <person name="Mangelson H."/>
            <person name="Liachko I."/>
            <person name="Sullivan S."/>
            <person name="Sone E.D."/>
            <person name="Koren S."/>
            <person name="Silverstein K.A.T."/>
            <person name="Beckman K.B."/>
            <person name="Gohl D.M."/>
        </authorList>
    </citation>
    <scope>NUCLEOTIDE SEQUENCE</scope>
    <source>
        <strain evidence="8">Duluth1</strain>
        <tissue evidence="8">Whole animal</tissue>
    </source>
</reference>
<evidence type="ECO:0000256" key="6">
    <source>
        <dbReference type="SAM" id="Phobius"/>
    </source>
</evidence>
<sequence>MTSSDPRYFNGLCEKDFDLARCNNATELNQFRIDPCNCTSYYQCSQSYAMNKQSCSSETAFDPEMNCISKNEVFFKIRNVCEKNHGIRCNTTTERLAELRALCTNTGTVSTTTTTTTEQATVTVSTTTTTTPEQVTEEGSKTNSGMVIGLIVAGIAIAVIAILLLLFVRRWRLRKQTEKAKNKRPKSAMKVEHLENVGANEPNDTIPSDTNPDTMGDSSYYNNYAFNGNKSDTRTDQDGYTTTFRRSLREYERPTNMHRAINEDVNETDRSNIHQPNVDYVNLNLDTTSTK</sequence>
<evidence type="ECO:0000256" key="3">
    <source>
        <dbReference type="ARBA" id="ARBA00022989"/>
    </source>
</evidence>
<gene>
    <name evidence="8" type="ORF">DPMN_121434</name>
</gene>
<dbReference type="OrthoDB" id="6136191at2759"/>
<comment type="caution">
    <text evidence="8">The sequence shown here is derived from an EMBL/GenBank/DDBJ whole genome shotgun (WGS) entry which is preliminary data.</text>
</comment>
<protein>
    <recommendedName>
        <fullName evidence="7">Chitin-binding type-2 domain-containing protein</fullName>
    </recommendedName>
</protein>
<keyword evidence="9" id="KW-1185">Reference proteome</keyword>
<dbReference type="PANTHER" id="PTHR15549:SF30">
    <property type="entry name" value="MID2 DOMAIN-CONTAINING PROTEIN"/>
    <property type="match status" value="1"/>
</dbReference>
<name>A0A9D4GLM4_DREPO</name>
<dbReference type="GO" id="GO:0071944">
    <property type="term" value="C:cell periphery"/>
    <property type="evidence" value="ECO:0007669"/>
    <property type="project" value="UniProtKB-ARBA"/>
</dbReference>
<evidence type="ECO:0000313" key="9">
    <source>
        <dbReference type="Proteomes" id="UP000828390"/>
    </source>
</evidence>
<dbReference type="PANTHER" id="PTHR15549">
    <property type="entry name" value="PAIRED IMMUNOGLOBULIN-LIKE TYPE 2 RECEPTOR"/>
    <property type="match status" value="1"/>
</dbReference>
<dbReference type="AlphaFoldDB" id="A0A9D4GLM4"/>
<dbReference type="InterPro" id="IPR002557">
    <property type="entry name" value="Chitin-bd_dom"/>
</dbReference>
<evidence type="ECO:0000256" key="2">
    <source>
        <dbReference type="ARBA" id="ARBA00022692"/>
    </source>
</evidence>
<evidence type="ECO:0000256" key="1">
    <source>
        <dbReference type="ARBA" id="ARBA00004167"/>
    </source>
</evidence>
<evidence type="ECO:0000256" key="4">
    <source>
        <dbReference type="ARBA" id="ARBA00023136"/>
    </source>
</evidence>
<keyword evidence="4 6" id="KW-0472">Membrane</keyword>
<keyword evidence="2 6" id="KW-0812">Transmembrane</keyword>
<dbReference type="EMBL" id="JAIWYP010000005">
    <property type="protein sequence ID" value="KAH3819691.1"/>
    <property type="molecule type" value="Genomic_DNA"/>
</dbReference>
<evidence type="ECO:0000313" key="8">
    <source>
        <dbReference type="EMBL" id="KAH3819691.1"/>
    </source>
</evidence>
<dbReference type="InterPro" id="IPR051694">
    <property type="entry name" value="Immunoregulatory_rcpt-like"/>
</dbReference>
<feature type="region of interest" description="Disordered" evidence="5">
    <location>
        <begin position="114"/>
        <end position="139"/>
    </location>
</feature>
<feature type="transmembrane region" description="Helical" evidence="6">
    <location>
        <begin position="146"/>
        <end position="168"/>
    </location>
</feature>